<feature type="region of interest" description="Disordered" evidence="1">
    <location>
        <begin position="1"/>
        <end position="59"/>
    </location>
</feature>
<feature type="compositionally biased region" description="Polar residues" evidence="1">
    <location>
        <begin position="25"/>
        <end position="59"/>
    </location>
</feature>
<dbReference type="RefSeq" id="WP_343856091.1">
    <property type="nucleotide sequence ID" value="NZ_BAAAFD010000001.1"/>
</dbReference>
<keyword evidence="3" id="KW-1185">Reference proteome</keyword>
<sequence length="59" mass="6271">MEIGTTANSAVAQVAAEQQSRQVENNSRQTNLETPSTQPTAQNNPTQDSRVGSVINTQA</sequence>
<reference evidence="3" key="1">
    <citation type="journal article" date="2019" name="Int. J. Syst. Evol. Microbiol.">
        <title>The Global Catalogue of Microorganisms (GCM) 10K type strain sequencing project: providing services to taxonomists for standard genome sequencing and annotation.</title>
        <authorList>
            <consortium name="The Broad Institute Genomics Platform"/>
            <consortium name="The Broad Institute Genome Sequencing Center for Infectious Disease"/>
            <person name="Wu L."/>
            <person name="Ma J."/>
        </authorList>
    </citation>
    <scope>NUCLEOTIDE SEQUENCE [LARGE SCALE GENOMIC DNA]</scope>
    <source>
        <strain evidence="3">JCM 15896</strain>
    </source>
</reference>
<dbReference type="EMBL" id="BAAAFD010000001">
    <property type="protein sequence ID" value="GAA0852932.1"/>
    <property type="molecule type" value="Genomic_DNA"/>
</dbReference>
<evidence type="ECO:0000313" key="3">
    <source>
        <dbReference type="Proteomes" id="UP001500359"/>
    </source>
</evidence>
<evidence type="ECO:0000313" key="2">
    <source>
        <dbReference type="EMBL" id="GAA0852932.1"/>
    </source>
</evidence>
<gene>
    <name evidence="2" type="ORF">GCM10009114_04350</name>
</gene>
<dbReference type="Proteomes" id="UP001500359">
    <property type="component" value="Unassembled WGS sequence"/>
</dbReference>
<accession>A0ABP3WMS8</accession>
<protein>
    <submittedName>
        <fullName evidence="2">Uncharacterized protein</fullName>
    </submittedName>
</protein>
<proteinExistence type="predicted"/>
<evidence type="ECO:0000256" key="1">
    <source>
        <dbReference type="SAM" id="MobiDB-lite"/>
    </source>
</evidence>
<comment type="caution">
    <text evidence="2">The sequence shown here is derived from an EMBL/GenBank/DDBJ whole genome shotgun (WGS) entry which is preliminary data.</text>
</comment>
<name>A0ABP3WMS8_9ALTE</name>
<organism evidence="2 3">
    <name type="scientific">Aliiglaciecola litoralis</name>
    <dbReference type="NCBI Taxonomy" id="582857"/>
    <lineage>
        <taxon>Bacteria</taxon>
        <taxon>Pseudomonadati</taxon>
        <taxon>Pseudomonadota</taxon>
        <taxon>Gammaproteobacteria</taxon>
        <taxon>Alteromonadales</taxon>
        <taxon>Alteromonadaceae</taxon>
        <taxon>Aliiglaciecola</taxon>
    </lineage>
</organism>
<feature type="compositionally biased region" description="Low complexity" evidence="1">
    <location>
        <begin position="9"/>
        <end position="24"/>
    </location>
</feature>